<accession>A0ABQ0L9T6</accession>
<sequence>MFKRRASSSDLASAFAAQDATQPPHFPRKRARLMAPPPENGQQQHGATHSHESDDGEEDDLDPNRAASQVPQNTEYQATNTTLYELHALHRHRLLFAPDKHILHDPNKHFEAGREGYEVQERYGQSNKLLGNLFLNRRRELEHP</sequence>
<protein>
    <submittedName>
        <fullName evidence="2">Uncharacterized protein</fullName>
    </submittedName>
</protein>
<feature type="compositionally biased region" description="Low complexity" evidence="1">
    <location>
        <begin position="8"/>
        <end position="20"/>
    </location>
</feature>
<reference evidence="2" key="1">
    <citation type="submission" date="2014-09" db="EMBL/GenBank/DDBJ databases">
        <title>Genome sequence of the luminous mushroom Mycena chlorophos for searching fungal bioluminescence genes.</title>
        <authorList>
            <person name="Tanaka Y."/>
            <person name="Kasuga D."/>
            <person name="Oba Y."/>
            <person name="Hase S."/>
            <person name="Sato K."/>
            <person name="Oba Y."/>
            <person name="Sakakibara Y."/>
        </authorList>
    </citation>
    <scope>NUCLEOTIDE SEQUENCE</scope>
</reference>
<name>A0ABQ0L9T6_MYCCL</name>
<evidence type="ECO:0000313" key="3">
    <source>
        <dbReference type="Proteomes" id="UP000815677"/>
    </source>
</evidence>
<organism evidence="2 3">
    <name type="scientific">Mycena chlorophos</name>
    <name type="common">Agaric fungus</name>
    <name type="synonym">Agaricus chlorophos</name>
    <dbReference type="NCBI Taxonomy" id="658473"/>
    <lineage>
        <taxon>Eukaryota</taxon>
        <taxon>Fungi</taxon>
        <taxon>Dikarya</taxon>
        <taxon>Basidiomycota</taxon>
        <taxon>Agaricomycotina</taxon>
        <taxon>Agaricomycetes</taxon>
        <taxon>Agaricomycetidae</taxon>
        <taxon>Agaricales</taxon>
        <taxon>Marasmiineae</taxon>
        <taxon>Mycenaceae</taxon>
        <taxon>Mycena</taxon>
    </lineage>
</organism>
<feature type="compositionally biased region" description="Polar residues" evidence="1">
    <location>
        <begin position="66"/>
        <end position="79"/>
    </location>
</feature>
<evidence type="ECO:0000256" key="1">
    <source>
        <dbReference type="SAM" id="MobiDB-lite"/>
    </source>
</evidence>
<evidence type="ECO:0000313" key="2">
    <source>
        <dbReference type="EMBL" id="GAT47886.1"/>
    </source>
</evidence>
<dbReference type="Proteomes" id="UP000815677">
    <property type="component" value="Unassembled WGS sequence"/>
</dbReference>
<gene>
    <name evidence="2" type="ORF">MCHLO_05327</name>
</gene>
<proteinExistence type="predicted"/>
<feature type="region of interest" description="Disordered" evidence="1">
    <location>
        <begin position="1"/>
        <end position="79"/>
    </location>
</feature>
<dbReference type="EMBL" id="DF844078">
    <property type="protein sequence ID" value="GAT47886.1"/>
    <property type="molecule type" value="Genomic_DNA"/>
</dbReference>
<keyword evidence="3" id="KW-1185">Reference proteome</keyword>